<feature type="domain" description="HTH araC/xylS-type" evidence="4">
    <location>
        <begin position="148"/>
        <end position="248"/>
    </location>
</feature>
<sequence length="257" mass="28069">MKLPQQPGRLFLWRGAALVISPGIDSSLHTHYALQLSFGLERPFRARLQADHDWTETRSASFAPHDAHQIDSDGGMLAHLFLEMPEAVKLNGTDLQAAFADHPAFQTLASSLADNRHQSLDMAAALHIRQTWQACALPQSQTGAPLDHRIASALEAIAGSHGADCDGESLARLVHLSESRFTHLFRQQTGMSLSRYLLWSRMVEAVAAVAQGNNMTAAAHASGFADLAHMSRTFRSMMGVAPSELHRMAIAFKQEAI</sequence>
<dbReference type="PANTHER" id="PTHR46796">
    <property type="entry name" value="HTH-TYPE TRANSCRIPTIONAL ACTIVATOR RHAS-RELATED"/>
    <property type="match status" value="1"/>
</dbReference>
<dbReference type="Pfam" id="PF12833">
    <property type="entry name" value="HTH_18"/>
    <property type="match status" value="1"/>
</dbReference>
<reference evidence="5 6" key="1">
    <citation type="submission" date="2018-05" db="EMBL/GenBank/DDBJ databases">
        <title>Genomic Encyclopedia of Type Strains, Phase IV (KMG-IV): sequencing the most valuable type-strain genomes for metagenomic binning, comparative biology and taxonomic classification.</title>
        <authorList>
            <person name="Goeker M."/>
        </authorList>
    </citation>
    <scope>NUCLEOTIDE SEQUENCE [LARGE SCALE GENOMIC DNA]</scope>
    <source>
        <strain evidence="5 6">DSM 19792</strain>
    </source>
</reference>
<dbReference type="InterPro" id="IPR050204">
    <property type="entry name" value="AraC_XylS_family_regulators"/>
</dbReference>
<accession>A0A318J3C0</accession>
<dbReference type="OrthoDB" id="3631840at2"/>
<keyword evidence="3" id="KW-0804">Transcription</keyword>
<dbReference type="EMBL" id="QJKB01000006">
    <property type="protein sequence ID" value="PXX41855.1"/>
    <property type="molecule type" value="Genomic_DNA"/>
</dbReference>
<dbReference type="RefSeq" id="WP_110256305.1">
    <property type="nucleotide sequence ID" value="NZ_QJKB01000006.1"/>
</dbReference>
<dbReference type="PROSITE" id="PS01124">
    <property type="entry name" value="HTH_ARAC_FAMILY_2"/>
    <property type="match status" value="1"/>
</dbReference>
<dbReference type="GO" id="GO:0003700">
    <property type="term" value="F:DNA-binding transcription factor activity"/>
    <property type="evidence" value="ECO:0007669"/>
    <property type="project" value="InterPro"/>
</dbReference>
<keyword evidence="1" id="KW-0805">Transcription regulation</keyword>
<keyword evidence="2 5" id="KW-0238">DNA-binding</keyword>
<evidence type="ECO:0000256" key="1">
    <source>
        <dbReference type="ARBA" id="ARBA00023015"/>
    </source>
</evidence>
<evidence type="ECO:0000313" key="6">
    <source>
        <dbReference type="Proteomes" id="UP000247792"/>
    </source>
</evidence>
<name>A0A318J3C0_9BURK</name>
<keyword evidence="6" id="KW-1185">Reference proteome</keyword>
<protein>
    <submittedName>
        <fullName evidence="5">AraC-like DNA-binding protein</fullName>
    </submittedName>
</protein>
<evidence type="ECO:0000259" key="4">
    <source>
        <dbReference type="PROSITE" id="PS01124"/>
    </source>
</evidence>
<dbReference type="Proteomes" id="UP000247792">
    <property type="component" value="Unassembled WGS sequence"/>
</dbReference>
<dbReference type="SMART" id="SM00342">
    <property type="entry name" value="HTH_ARAC"/>
    <property type="match status" value="1"/>
</dbReference>
<organism evidence="5 6">
    <name type="scientific">Undibacterium pigrum</name>
    <dbReference type="NCBI Taxonomy" id="401470"/>
    <lineage>
        <taxon>Bacteria</taxon>
        <taxon>Pseudomonadati</taxon>
        <taxon>Pseudomonadota</taxon>
        <taxon>Betaproteobacteria</taxon>
        <taxon>Burkholderiales</taxon>
        <taxon>Oxalobacteraceae</taxon>
        <taxon>Undibacterium</taxon>
    </lineage>
</organism>
<comment type="caution">
    <text evidence="5">The sequence shown here is derived from an EMBL/GenBank/DDBJ whole genome shotgun (WGS) entry which is preliminary data.</text>
</comment>
<dbReference type="SUPFAM" id="SSF46689">
    <property type="entry name" value="Homeodomain-like"/>
    <property type="match status" value="2"/>
</dbReference>
<evidence type="ECO:0000313" key="5">
    <source>
        <dbReference type="EMBL" id="PXX41855.1"/>
    </source>
</evidence>
<dbReference type="InterPro" id="IPR018060">
    <property type="entry name" value="HTH_AraC"/>
</dbReference>
<dbReference type="Gene3D" id="1.10.10.60">
    <property type="entry name" value="Homeodomain-like"/>
    <property type="match status" value="1"/>
</dbReference>
<dbReference type="AlphaFoldDB" id="A0A318J3C0"/>
<proteinExistence type="predicted"/>
<gene>
    <name evidence="5" type="ORF">DFR42_10634</name>
</gene>
<evidence type="ECO:0000256" key="2">
    <source>
        <dbReference type="ARBA" id="ARBA00023125"/>
    </source>
</evidence>
<dbReference type="InterPro" id="IPR009057">
    <property type="entry name" value="Homeodomain-like_sf"/>
</dbReference>
<dbReference type="GO" id="GO:0043565">
    <property type="term" value="F:sequence-specific DNA binding"/>
    <property type="evidence" value="ECO:0007669"/>
    <property type="project" value="InterPro"/>
</dbReference>
<evidence type="ECO:0000256" key="3">
    <source>
        <dbReference type="ARBA" id="ARBA00023163"/>
    </source>
</evidence>